<reference evidence="1 2" key="1">
    <citation type="submission" date="2024-09" db="EMBL/GenBank/DDBJ databases">
        <authorList>
            <person name="Sun Q."/>
            <person name="Mori K."/>
        </authorList>
    </citation>
    <scope>NUCLEOTIDE SEQUENCE [LARGE SCALE GENOMIC DNA]</scope>
    <source>
        <strain evidence="1 2">KCTC 23076</strain>
    </source>
</reference>
<organism evidence="1 2">
    <name type="scientific">Lysobacter korlensis</name>
    <dbReference type="NCBI Taxonomy" id="553636"/>
    <lineage>
        <taxon>Bacteria</taxon>
        <taxon>Pseudomonadati</taxon>
        <taxon>Pseudomonadota</taxon>
        <taxon>Gammaproteobacteria</taxon>
        <taxon>Lysobacterales</taxon>
        <taxon>Lysobacteraceae</taxon>
        <taxon>Lysobacter</taxon>
    </lineage>
</organism>
<comment type="caution">
    <text evidence="1">The sequence shown here is derived from an EMBL/GenBank/DDBJ whole genome shotgun (WGS) entry which is preliminary data.</text>
</comment>
<sequence>MSDDVTMADGYWSGLPLSRALEWTRVFFDFPPAFPGPSFMNFAYRGFRRGRPGGFPEWSDAARAGERVAMTPEHYYTLRLTLGVIPPSQYARHPHNFEETNPYGYPVKPLRLDEWGMWVGLVNSGTTPLRATRLVLSGGTELPQGFLINLENGTIATTDDV</sequence>
<dbReference type="EMBL" id="JBHLTG010000009">
    <property type="protein sequence ID" value="MFC0681754.1"/>
    <property type="molecule type" value="Genomic_DNA"/>
</dbReference>
<protein>
    <submittedName>
        <fullName evidence="1">Uncharacterized protein</fullName>
    </submittedName>
</protein>
<accession>A0ABV6RXQ1</accession>
<dbReference type="RefSeq" id="WP_386674957.1">
    <property type="nucleotide sequence ID" value="NZ_JBHLTG010000009.1"/>
</dbReference>
<name>A0ABV6RXQ1_9GAMM</name>
<proteinExistence type="predicted"/>
<evidence type="ECO:0000313" key="1">
    <source>
        <dbReference type="EMBL" id="MFC0681754.1"/>
    </source>
</evidence>
<evidence type="ECO:0000313" key="2">
    <source>
        <dbReference type="Proteomes" id="UP001589896"/>
    </source>
</evidence>
<keyword evidence="2" id="KW-1185">Reference proteome</keyword>
<dbReference type="Proteomes" id="UP001589896">
    <property type="component" value="Unassembled WGS sequence"/>
</dbReference>
<gene>
    <name evidence="1" type="ORF">ACFFGH_28315</name>
</gene>